<dbReference type="CDD" id="cd03801">
    <property type="entry name" value="GT4_PimA-like"/>
    <property type="match status" value="1"/>
</dbReference>
<evidence type="ECO:0000313" key="3">
    <source>
        <dbReference type="Proteomes" id="UP000011910"/>
    </source>
</evidence>
<evidence type="ECO:0000313" key="2">
    <source>
        <dbReference type="EMBL" id="EMR02573.1"/>
    </source>
</evidence>
<dbReference type="eggNOG" id="COG0438">
    <property type="taxonomic scope" value="Bacteria"/>
</dbReference>
<organism evidence="2 3">
    <name type="scientific">Cesiribacter andamanensis AMV16</name>
    <dbReference type="NCBI Taxonomy" id="1279009"/>
    <lineage>
        <taxon>Bacteria</taxon>
        <taxon>Pseudomonadati</taxon>
        <taxon>Bacteroidota</taxon>
        <taxon>Cytophagia</taxon>
        <taxon>Cytophagales</taxon>
        <taxon>Cesiribacteraceae</taxon>
        <taxon>Cesiribacter</taxon>
    </lineage>
</organism>
<name>M7N1L0_9BACT</name>
<comment type="caution">
    <text evidence="2">The sequence shown here is derived from an EMBL/GenBank/DDBJ whole genome shotgun (WGS) entry which is preliminary data.</text>
</comment>
<sequence length="368" mass="42480">MKVYYLSITSFSDVDMGVLHHLPAHWELVYGVVIQKRNANYTLEELSQYCHAHGITLDAYQMPYNLKDPRCLLIFLKLIARIRSYQPDVLYMVTFDNIYLSKCSLLLNPANTLVALHDVEFHSNTRFMRILQLSRAITMHHFRHFQVFSREQQTTFERLYPTKQVSLIPLPLKDFGTGSGAQTKDSGKIRFLFFGNILPYKGLDLFLQALHTVSEHKELPTFEAVIAGRADAWESEYEPLIHKKELVQKHIRFIGNEEVAGLFLSAHYVVLPYRDATQSGPLKIAFQYNIPVIASDIASFREEITDGRDGYLFKAGDLQDLTNTLMQVLTNHRRDYERLRQAQADYVAATYSAERLRESFVTLFNTIA</sequence>
<dbReference type="GO" id="GO:0009103">
    <property type="term" value="P:lipopolysaccharide biosynthetic process"/>
    <property type="evidence" value="ECO:0007669"/>
    <property type="project" value="TreeGrafter"/>
</dbReference>
<evidence type="ECO:0000256" key="1">
    <source>
        <dbReference type="ARBA" id="ARBA00022679"/>
    </source>
</evidence>
<proteinExistence type="predicted"/>
<dbReference type="PANTHER" id="PTHR46401:SF2">
    <property type="entry name" value="GLYCOSYLTRANSFERASE WBBK-RELATED"/>
    <property type="match status" value="1"/>
</dbReference>
<accession>M7N1L0</accession>
<protein>
    <submittedName>
        <fullName evidence="2">PEP-CTERM/exosortase A-associated glycosyltransferase, family</fullName>
    </submittedName>
</protein>
<gene>
    <name evidence="2" type="ORF">ADICEAN_02279</name>
</gene>
<keyword evidence="3" id="KW-1185">Reference proteome</keyword>
<dbReference type="GO" id="GO:0016757">
    <property type="term" value="F:glycosyltransferase activity"/>
    <property type="evidence" value="ECO:0007669"/>
    <property type="project" value="TreeGrafter"/>
</dbReference>
<dbReference type="SUPFAM" id="SSF53756">
    <property type="entry name" value="UDP-Glycosyltransferase/glycogen phosphorylase"/>
    <property type="match status" value="1"/>
</dbReference>
<dbReference type="Proteomes" id="UP000011910">
    <property type="component" value="Unassembled WGS sequence"/>
</dbReference>
<dbReference type="STRING" id="1279009.ADICEAN_02279"/>
<dbReference type="OrthoDB" id="1116389at2"/>
<dbReference type="PANTHER" id="PTHR46401">
    <property type="entry name" value="GLYCOSYLTRANSFERASE WBBK-RELATED"/>
    <property type="match status" value="1"/>
</dbReference>
<reference evidence="2 3" key="1">
    <citation type="journal article" date="2013" name="Genome Announc.">
        <title>Draft Genome Sequence of Cesiribacter andamanensis Strain AMV16T, Isolated from a Soil Sample from a Mud Volcano in the Andaman Islands, India.</title>
        <authorList>
            <person name="Shivaji S."/>
            <person name="Ara S."/>
            <person name="Begum Z."/>
            <person name="Srinivas T.N."/>
            <person name="Singh A."/>
            <person name="Kumar Pinnaka A."/>
        </authorList>
    </citation>
    <scope>NUCLEOTIDE SEQUENCE [LARGE SCALE GENOMIC DNA]</scope>
    <source>
        <strain evidence="2 3">AMV16</strain>
    </source>
</reference>
<dbReference type="RefSeq" id="WP_009195672.1">
    <property type="nucleotide sequence ID" value="NZ_AODQ01000053.1"/>
</dbReference>
<dbReference type="Pfam" id="PF13692">
    <property type="entry name" value="Glyco_trans_1_4"/>
    <property type="match status" value="1"/>
</dbReference>
<dbReference type="AlphaFoldDB" id="M7N1L0"/>
<keyword evidence="1 2" id="KW-0808">Transferase</keyword>
<dbReference type="EMBL" id="AODQ01000053">
    <property type="protein sequence ID" value="EMR02573.1"/>
    <property type="molecule type" value="Genomic_DNA"/>
</dbReference>
<dbReference type="Gene3D" id="3.40.50.2000">
    <property type="entry name" value="Glycogen Phosphorylase B"/>
    <property type="match status" value="2"/>
</dbReference>